<keyword evidence="2" id="KW-1185">Reference proteome</keyword>
<evidence type="ECO:0000313" key="2">
    <source>
        <dbReference type="Proteomes" id="UP000005239"/>
    </source>
</evidence>
<organism evidence="1 2">
    <name type="scientific">Pristionchus pacificus</name>
    <name type="common">Parasitic nematode worm</name>
    <dbReference type="NCBI Taxonomy" id="54126"/>
    <lineage>
        <taxon>Eukaryota</taxon>
        <taxon>Metazoa</taxon>
        <taxon>Ecdysozoa</taxon>
        <taxon>Nematoda</taxon>
        <taxon>Chromadorea</taxon>
        <taxon>Rhabditida</taxon>
        <taxon>Rhabditina</taxon>
        <taxon>Diplogasteromorpha</taxon>
        <taxon>Diplogasteroidea</taxon>
        <taxon>Neodiplogasteridae</taxon>
        <taxon>Pristionchus</taxon>
    </lineage>
</organism>
<evidence type="ECO:0000313" key="1">
    <source>
        <dbReference type="EnsemblMetazoa" id="PPA43836.1"/>
    </source>
</evidence>
<accession>A0A8R1V0R0</accession>
<dbReference type="Proteomes" id="UP000005239">
    <property type="component" value="Unassembled WGS sequence"/>
</dbReference>
<reference evidence="1" key="2">
    <citation type="submission" date="2022-06" db="UniProtKB">
        <authorList>
            <consortium name="EnsemblMetazoa"/>
        </authorList>
    </citation>
    <scope>IDENTIFICATION</scope>
    <source>
        <strain evidence="1">PS312</strain>
    </source>
</reference>
<accession>A0A2A6B7R9</accession>
<reference evidence="2" key="1">
    <citation type="journal article" date="2008" name="Nat. Genet.">
        <title>The Pristionchus pacificus genome provides a unique perspective on nematode lifestyle and parasitism.</title>
        <authorList>
            <person name="Dieterich C."/>
            <person name="Clifton S.W."/>
            <person name="Schuster L.N."/>
            <person name="Chinwalla A."/>
            <person name="Delehaunty K."/>
            <person name="Dinkelacker I."/>
            <person name="Fulton L."/>
            <person name="Fulton R."/>
            <person name="Godfrey J."/>
            <person name="Minx P."/>
            <person name="Mitreva M."/>
            <person name="Roeseler W."/>
            <person name="Tian H."/>
            <person name="Witte H."/>
            <person name="Yang S.P."/>
            <person name="Wilson R.K."/>
            <person name="Sommer R.J."/>
        </authorList>
    </citation>
    <scope>NUCLEOTIDE SEQUENCE [LARGE SCALE GENOMIC DNA]</scope>
    <source>
        <strain evidence="2">PS312</strain>
    </source>
</reference>
<gene>
    <name evidence="1" type="primary">WBGene00282205</name>
</gene>
<protein>
    <submittedName>
        <fullName evidence="1">Uncharacterized protein</fullName>
    </submittedName>
</protein>
<dbReference type="EnsemblMetazoa" id="PPA43836.1">
    <property type="protein sequence ID" value="PPA43836.1"/>
    <property type="gene ID" value="WBGene00282205"/>
</dbReference>
<dbReference type="AlphaFoldDB" id="A0A2A6B7R9"/>
<sequence length="109" mass="11771">MHVSVVCSPKRFLRKTDDPRAIINALSPSESIATRSDSMSASSMWCVERRIVRASDNNPGNDHPPSLLIATVIFASFGSGCMRSGRKISAVLIAIESMESNLDSAYGVK</sequence>
<name>A0A2A6B7R9_PRIPA</name>
<proteinExistence type="predicted"/>